<organism evidence="1 2">
    <name type="scientific">Pseudoalteromonas aurantia</name>
    <dbReference type="NCBI Taxonomy" id="43654"/>
    <lineage>
        <taxon>Bacteria</taxon>
        <taxon>Pseudomonadati</taxon>
        <taxon>Pseudomonadota</taxon>
        <taxon>Gammaproteobacteria</taxon>
        <taxon>Alteromonadales</taxon>
        <taxon>Pseudoalteromonadaceae</taxon>
        <taxon>Pseudoalteromonas</taxon>
    </lineage>
</organism>
<evidence type="ECO:0000313" key="1">
    <source>
        <dbReference type="EMBL" id="TMO76123.1"/>
    </source>
</evidence>
<proteinExistence type="predicted"/>
<dbReference type="RefSeq" id="WP_249348161.1">
    <property type="nucleotide sequence ID" value="NZ_PNBW01000032.1"/>
</dbReference>
<gene>
    <name evidence="1" type="ORF">CWC20_06385</name>
</gene>
<sequence length="76" mass="8937">MHIKQEATDIGTQETLAKWQKTIDLMARVFNTLARFIVQAQQDGELYWSPIVMKRTLIQPVVLFHSTPIFFVKKWC</sequence>
<accession>A0ABY2W040</accession>
<dbReference type="Proteomes" id="UP000307164">
    <property type="component" value="Unassembled WGS sequence"/>
</dbReference>
<dbReference type="EMBL" id="PNBW01000032">
    <property type="protein sequence ID" value="TMO76123.1"/>
    <property type="molecule type" value="Genomic_DNA"/>
</dbReference>
<name>A0ABY2W040_9GAMM</name>
<keyword evidence="2" id="KW-1185">Reference proteome</keyword>
<evidence type="ECO:0000313" key="2">
    <source>
        <dbReference type="Proteomes" id="UP000307164"/>
    </source>
</evidence>
<reference evidence="2" key="1">
    <citation type="submission" date="2019-06" db="EMBL/GenBank/DDBJ databases">
        <title>Co-occurence of chitin degradation, pigmentation and bioactivity in marine Pseudoalteromonas.</title>
        <authorList>
            <person name="Sonnenschein E.C."/>
            <person name="Bech P.K."/>
        </authorList>
    </citation>
    <scope>NUCLEOTIDE SEQUENCE [LARGE SCALE GENOMIC DNA]</scope>
    <source>
        <strain evidence="2">S3895</strain>
    </source>
</reference>
<protein>
    <submittedName>
        <fullName evidence="1">Uncharacterized protein</fullName>
    </submittedName>
</protein>
<comment type="caution">
    <text evidence="1">The sequence shown here is derived from an EMBL/GenBank/DDBJ whole genome shotgun (WGS) entry which is preliminary data.</text>
</comment>